<proteinExistence type="predicted"/>
<reference evidence="1 2" key="1">
    <citation type="submission" date="2021-05" db="EMBL/GenBank/DDBJ databases">
        <title>A Polyphasic approach of four new species of the genus Ohtaekwangia: Ohtaekwangia histidinii sp. nov., Ohtaekwangia cretensis sp. nov., Ohtaekwangia indiensis sp. nov., Ohtaekwangia reichenbachii sp. nov. from diverse environment.</title>
        <authorList>
            <person name="Octaviana S."/>
        </authorList>
    </citation>
    <scope>NUCLEOTIDE SEQUENCE [LARGE SCALE GENOMIC DNA]</scope>
    <source>
        <strain evidence="1 2">PWU37</strain>
    </source>
</reference>
<gene>
    <name evidence="1" type="ORF">KK078_24190</name>
</gene>
<organism evidence="1 2">
    <name type="scientific">Dawidia soli</name>
    <dbReference type="NCBI Taxonomy" id="2782352"/>
    <lineage>
        <taxon>Bacteria</taxon>
        <taxon>Pseudomonadati</taxon>
        <taxon>Bacteroidota</taxon>
        <taxon>Cytophagia</taxon>
        <taxon>Cytophagales</taxon>
        <taxon>Chryseotaleaceae</taxon>
        <taxon>Dawidia</taxon>
    </lineage>
</organism>
<dbReference type="EMBL" id="JAHESC010000045">
    <property type="protein sequence ID" value="MBT1689685.1"/>
    <property type="molecule type" value="Genomic_DNA"/>
</dbReference>
<dbReference type="Proteomes" id="UP001319180">
    <property type="component" value="Unassembled WGS sequence"/>
</dbReference>
<evidence type="ECO:0000313" key="1">
    <source>
        <dbReference type="EMBL" id="MBT1689685.1"/>
    </source>
</evidence>
<name>A0AAP2DF84_9BACT</name>
<keyword evidence="2" id="KW-1185">Reference proteome</keyword>
<protein>
    <submittedName>
        <fullName evidence="1">Uncharacterized protein</fullName>
    </submittedName>
</protein>
<comment type="caution">
    <text evidence="1">The sequence shown here is derived from an EMBL/GenBank/DDBJ whole genome shotgun (WGS) entry which is preliminary data.</text>
</comment>
<dbReference type="AlphaFoldDB" id="A0AAP2DF84"/>
<accession>A0AAP2DF84</accession>
<dbReference type="RefSeq" id="WP_254092905.1">
    <property type="nucleotide sequence ID" value="NZ_JAHESC010000045.1"/>
</dbReference>
<evidence type="ECO:0000313" key="2">
    <source>
        <dbReference type="Proteomes" id="UP001319180"/>
    </source>
</evidence>
<sequence>MARTSGSLMRVVLIALLFQILAPVFLPIVSQAADMRHDDVVLHAHHSPIVIPQLLKEKEGDEVEYSHDILVTDYIPIIDFSHHTLLLTQSHESRLAPCSFSQHIDLHPPLYTLFGVYII</sequence>